<comment type="caution">
    <text evidence="2">The sequence shown here is derived from an EMBL/GenBank/DDBJ whole genome shotgun (WGS) entry which is preliminary data.</text>
</comment>
<evidence type="ECO:0000256" key="1">
    <source>
        <dbReference type="ARBA" id="ARBA00022801"/>
    </source>
</evidence>
<keyword evidence="1" id="KW-0378">Hydrolase</keyword>
<protein>
    <recommendedName>
        <fullName evidence="4">Beta-hexosaminidase bacterial type N-terminal domain-containing protein</fullName>
    </recommendedName>
</protein>
<evidence type="ECO:0008006" key="4">
    <source>
        <dbReference type="Google" id="ProtNLM"/>
    </source>
</evidence>
<dbReference type="GO" id="GO:0016787">
    <property type="term" value="F:hydrolase activity"/>
    <property type="evidence" value="ECO:0007669"/>
    <property type="project" value="UniProtKB-KW"/>
</dbReference>
<keyword evidence="3" id="KW-1185">Reference proteome</keyword>
<organism evidence="2 3">
    <name type="scientific">Robinsoniella peoriensis</name>
    <dbReference type="NCBI Taxonomy" id="180332"/>
    <lineage>
        <taxon>Bacteria</taxon>
        <taxon>Bacillati</taxon>
        <taxon>Bacillota</taxon>
        <taxon>Clostridia</taxon>
        <taxon>Lachnospirales</taxon>
        <taxon>Lachnospiraceae</taxon>
        <taxon>Robinsoniella</taxon>
    </lineage>
</organism>
<dbReference type="GO" id="GO:0005975">
    <property type="term" value="P:carbohydrate metabolic process"/>
    <property type="evidence" value="ECO:0007669"/>
    <property type="project" value="UniProtKB-ARBA"/>
</dbReference>
<dbReference type="InterPro" id="IPR029018">
    <property type="entry name" value="Hex-like_dom2"/>
</dbReference>
<gene>
    <name evidence="2" type="ORF">DSM106044_05656</name>
</gene>
<dbReference type="STRING" id="180332.GCA_000797495_03012"/>
<dbReference type="Proteomes" id="UP000306509">
    <property type="component" value="Unassembled WGS sequence"/>
</dbReference>
<reference evidence="2 3" key="1">
    <citation type="journal article" date="2019" name="Anaerobe">
        <title>Detection of Robinsoniella peoriensis in multiple bone samples of a trauma patient.</title>
        <authorList>
            <person name="Schrottner P."/>
            <person name="Hartwich K."/>
            <person name="Bunk B."/>
            <person name="Schober I."/>
            <person name="Helbig S."/>
            <person name="Rudolph W.W."/>
            <person name="Gunzer F."/>
        </authorList>
    </citation>
    <scope>NUCLEOTIDE SEQUENCE [LARGE SCALE GENOMIC DNA]</scope>
    <source>
        <strain evidence="2 3">DSM 106044</strain>
    </source>
</reference>
<dbReference type="AlphaFoldDB" id="A0A4U8Q0D6"/>
<dbReference type="Gene3D" id="3.30.379.10">
    <property type="entry name" value="Chitobiase/beta-hexosaminidase domain 2-like"/>
    <property type="match status" value="1"/>
</dbReference>
<dbReference type="SUPFAM" id="SSF55545">
    <property type="entry name" value="beta-N-acetylhexosaminidase-like domain"/>
    <property type="match status" value="1"/>
</dbReference>
<evidence type="ECO:0000313" key="3">
    <source>
        <dbReference type="Proteomes" id="UP000306509"/>
    </source>
</evidence>
<dbReference type="RefSeq" id="WP_138004227.1">
    <property type="nucleotide sequence ID" value="NZ_QGQD01000118.1"/>
</dbReference>
<name>A0A4U8Q0D6_9FIRM</name>
<dbReference type="EMBL" id="QGQD01000118">
    <property type="protein sequence ID" value="TLC97573.1"/>
    <property type="molecule type" value="Genomic_DNA"/>
</dbReference>
<sequence>MERITILQNSTKNERINFGLLQLDQAMTSAGYEVIYAPLPQSPAEYRNIEGKKVYISVLCEDTFLQWMVENELLIFHTRQPEGEGFYIETCSAELTVICGGTDTGALYGCMELKERIERDREFPAEITFGDAPVFKLRGPAVGLQKTKIEPPRLTYEYPITPERFPWFYDKEMWTKFLDMLLSMRCNVLYIWSGHPFSSLVKVADYPEALEVTEEEFELNREVFGWLTRECDRRGIWVVLKFYNIHIPLPFARKHGLELLQSKITPLVADYTGKTIKEFIKSFPHIGLMVCLGEALRGTQNKTDWFIDTIIPAVKEGAAEAGLSEEPPVILRGHDCDPVGAMEEAKKKYSNLYTMWKYNGESLTTYYPKGKWQDIHQSLSGLGTTHIMNIHILADLEPFQFNAPLYIQKCVQAGQHRFGCNGLHLYPLFYWDWPYTPDKVSPRLLQMDRDYIWYAAWFRYAWNPNREENTEMEHWVNVFAKHYRISAKSARKLLISQENAGQCAPKILGRIGITEGNRQTMSLGMTMSQFTNVNRYRPNKELWNSVARKGEQPDDYIQKELAGEAHIGETPYDMISEVSAHATKALRLMEEVMKEEGEGNEELNRLYTDAAAVYEMSISYCKKLEGAMEILKYKYTMDKKCKGDVALLENAAALMQDSLHEFRNLAKLTESTYLYANSMQTPQRKIPFPNGETFGHWSACLAEYEKEYENFKKHLAELKQGILPTDHAEEVKADALIPVPFTLLGDQRCETYDLKKGDSVFSDCSCKVINLAPELEKLHAVRMGLGAAIEEGVTVKLDLPQDSYVLIGYMNAKGVEWLQLPDLETNTHADDRGGLTVVYANAIKAEACPPINIHAYRYEKGVHEIYFGTGAFMLAGVVAADTVLKPRNANLGGEGLDTLDWLYEE</sequence>
<accession>A0A4U8Q0D6</accession>
<proteinExistence type="predicted"/>
<evidence type="ECO:0000313" key="2">
    <source>
        <dbReference type="EMBL" id="TLC97573.1"/>
    </source>
</evidence>